<accession>A0A3T0DH93</accession>
<name>A0A3T0DH93_BREAU</name>
<dbReference type="PANTHER" id="PTHR35149:SF2">
    <property type="entry name" value="DUF262 DOMAIN-CONTAINING PROTEIN"/>
    <property type="match status" value="1"/>
</dbReference>
<feature type="domain" description="GmrSD restriction endonucleases N-terminal" evidence="1">
    <location>
        <begin position="9"/>
        <end position="94"/>
    </location>
</feature>
<gene>
    <name evidence="2" type="ORF">CXR23_12925</name>
</gene>
<dbReference type="Pfam" id="PF03235">
    <property type="entry name" value="GmrSD_N"/>
    <property type="match status" value="1"/>
</dbReference>
<reference evidence="2 3" key="1">
    <citation type="submission" date="2017-12" db="EMBL/GenBank/DDBJ databases">
        <authorList>
            <person name="Levesque S."/>
        </authorList>
    </citation>
    <scope>NUCLEOTIDE SEQUENCE [LARGE SCALE GENOMIC DNA]</scope>
    <source>
        <strain evidence="2 3">SMQ-1417</strain>
    </source>
</reference>
<sequence length="142" mass="16396">MKTDVVQPKDMFYNPTRFVVPLFQRPYVWSKETQWQPLWADITRLIDVINHHNSSATHFLGAIVVQQVPTGLGDLPTWNVIDGQQRLTTIQLRVSPIEWWHSHQGLHPQKCEEPSWDPASSSAKNLTKGIPRWLTPILPCRP</sequence>
<organism evidence="2 3">
    <name type="scientific">Brevibacterium aurantiacum</name>
    <dbReference type="NCBI Taxonomy" id="273384"/>
    <lineage>
        <taxon>Bacteria</taxon>
        <taxon>Bacillati</taxon>
        <taxon>Actinomycetota</taxon>
        <taxon>Actinomycetes</taxon>
        <taxon>Micrococcales</taxon>
        <taxon>Brevibacteriaceae</taxon>
        <taxon>Brevibacterium</taxon>
    </lineage>
</organism>
<dbReference type="PANTHER" id="PTHR35149">
    <property type="entry name" value="SLL5132 PROTEIN"/>
    <property type="match status" value="1"/>
</dbReference>
<reference evidence="2 3" key="2">
    <citation type="submission" date="2019-01" db="EMBL/GenBank/DDBJ databases">
        <title>Comparative genomic analysis of Brevibacterium aurantiacum sheds light on its evolution and its adaptation to smear-ripened cheeses.</title>
        <authorList>
            <person name="Moineau S."/>
        </authorList>
    </citation>
    <scope>NUCLEOTIDE SEQUENCE [LARGE SCALE GENOMIC DNA]</scope>
    <source>
        <strain evidence="2 3">SMQ-1417</strain>
    </source>
</reference>
<proteinExistence type="predicted"/>
<evidence type="ECO:0000313" key="3">
    <source>
        <dbReference type="Proteomes" id="UP000283000"/>
    </source>
</evidence>
<dbReference type="AlphaFoldDB" id="A0A3T0DH93"/>
<dbReference type="InterPro" id="IPR004919">
    <property type="entry name" value="GmrSD_N"/>
</dbReference>
<protein>
    <recommendedName>
        <fullName evidence="1">GmrSD restriction endonucleases N-terminal domain-containing protein</fullName>
    </recommendedName>
</protein>
<dbReference type="EMBL" id="CP025330">
    <property type="protein sequence ID" value="AZT93932.1"/>
    <property type="molecule type" value="Genomic_DNA"/>
</dbReference>
<evidence type="ECO:0000313" key="2">
    <source>
        <dbReference type="EMBL" id="AZT93932.1"/>
    </source>
</evidence>
<evidence type="ECO:0000259" key="1">
    <source>
        <dbReference type="Pfam" id="PF03235"/>
    </source>
</evidence>
<dbReference type="Proteomes" id="UP000283000">
    <property type="component" value="Chromosome"/>
</dbReference>